<proteinExistence type="inferred from homology"/>
<dbReference type="InterPro" id="IPR020558">
    <property type="entry name" value="DiOHA_6PGluconate_deHydtase_CS"/>
</dbReference>
<dbReference type="GO" id="GO:0051536">
    <property type="term" value="F:iron-sulfur cluster binding"/>
    <property type="evidence" value="ECO:0007669"/>
    <property type="project" value="UniProtKB-KW"/>
</dbReference>
<dbReference type="SUPFAM" id="SSF143975">
    <property type="entry name" value="IlvD/EDD N-terminal domain-like"/>
    <property type="match status" value="1"/>
</dbReference>
<dbReference type="GO" id="GO:0016836">
    <property type="term" value="F:hydro-lyase activity"/>
    <property type="evidence" value="ECO:0007669"/>
    <property type="project" value="UniProtKB-ARBA"/>
</dbReference>
<dbReference type="SUPFAM" id="SSF52016">
    <property type="entry name" value="LeuD/IlvD-like"/>
    <property type="match status" value="1"/>
</dbReference>
<keyword evidence="4" id="KW-0411">Iron-sulfur</keyword>
<evidence type="ECO:0000256" key="1">
    <source>
        <dbReference type="ARBA" id="ARBA00006486"/>
    </source>
</evidence>
<dbReference type="NCBIfam" id="NF004784">
    <property type="entry name" value="PRK06131.1"/>
    <property type="match status" value="1"/>
</dbReference>
<evidence type="ECO:0000256" key="5">
    <source>
        <dbReference type="ARBA" id="ARBA00023239"/>
    </source>
</evidence>
<reference evidence="8" key="1">
    <citation type="journal article" date="2004" name="Appl. Environ. Microbiol.">
        <title>Long-chain N-acyltyrosine synthases from environmental DNA.</title>
        <authorList>
            <person name="Brady S.F."/>
            <person name="Chao C.J."/>
            <person name="Clardy J."/>
        </authorList>
    </citation>
    <scope>NUCLEOTIDE SEQUENCE</scope>
</reference>
<evidence type="ECO:0000256" key="2">
    <source>
        <dbReference type="ARBA" id="ARBA00022723"/>
    </source>
</evidence>
<keyword evidence="2" id="KW-0479">Metal-binding</keyword>
<dbReference type="Pfam" id="PF24877">
    <property type="entry name" value="ILV_EDD_C"/>
    <property type="match status" value="1"/>
</dbReference>
<dbReference type="InterPro" id="IPR000581">
    <property type="entry name" value="ILV_EDD_N"/>
</dbReference>
<dbReference type="Pfam" id="PF00920">
    <property type="entry name" value="ILVD_EDD_N"/>
    <property type="match status" value="1"/>
</dbReference>
<dbReference type="InterPro" id="IPR037237">
    <property type="entry name" value="IlvD/EDD_N"/>
</dbReference>
<dbReference type="EMBL" id="JF429417">
    <property type="protein sequence ID" value="AEQ20608.1"/>
    <property type="molecule type" value="Genomic_DNA"/>
</dbReference>
<dbReference type="Gene3D" id="3.50.30.80">
    <property type="entry name" value="IlvD/EDD C-terminal domain-like"/>
    <property type="match status" value="1"/>
</dbReference>
<dbReference type="PANTHER" id="PTHR43183:SF1">
    <property type="entry name" value="HYPOTHETICAL DIHYDROXY-ACID DEHYDRATASE (EUROFUNG)-RELATED"/>
    <property type="match status" value="1"/>
</dbReference>
<protein>
    <submittedName>
        <fullName evidence="8">Dihydroxy-acid dehydratase</fullName>
    </submittedName>
</protein>
<keyword evidence="3" id="KW-0408">Iron</keyword>
<dbReference type="InterPro" id="IPR052352">
    <property type="entry name" value="Sugar_Degrad_Dehydratases"/>
</dbReference>
<evidence type="ECO:0000259" key="7">
    <source>
        <dbReference type="Pfam" id="PF24877"/>
    </source>
</evidence>
<dbReference type="GO" id="GO:0046872">
    <property type="term" value="F:metal ion binding"/>
    <property type="evidence" value="ECO:0007669"/>
    <property type="project" value="UniProtKB-KW"/>
</dbReference>
<keyword evidence="5" id="KW-0456">Lyase</keyword>
<dbReference type="AlphaFoldDB" id="G4WW06"/>
<sequence>MSNTRSRDWFQGPEYYAFARRAWLHAEGFANNIFDGKPVIGICNSWSELNNCNLHLKQVAEAVKRGVWAAGGVPLEFPTISLGEMLMKPTAMLFRNLMAMDVEECIRANPLDGVVLLCGCDKTTPAQLMGAASVDIPSIVAPGGPMMAGSWRGRELGSGADGRKLFDMFRAGRLSEEQLCEVEGALARTAGHCTVMGTASTMTSLAEALGMTLTGCANIPAPDSRRMAIAEASGRRIVAMVEEDLRPSRILTKAAFENAIAVLMALGGSTNAVIHLVAIAGRLGIPIALDEFDRVSRRTPWIVNVKPSGEHLMEDLFEAGGVPAVMREILPLLDGACLTVTGQSVADNLAGVECLRRDVVKTLAEPLAAEGGIAILGGNIAPDGAVIKQTAASPELLKHRGRAYVFENRDQMYAEIDRDDLPVDAASILVMKNGGPKGGPGFPEWGQIPLPAKLLKQGVTDMVRISDARMSGASFGTVVLHVSPESAIGGPLAAVETGDEIELDVERRRVDLCVPSEEIAQRMAAWHPPTPAYDRGYGKLFLDHVTQAHLGCDFDFLMPAAK</sequence>
<evidence type="ECO:0000259" key="6">
    <source>
        <dbReference type="Pfam" id="PF00920"/>
    </source>
</evidence>
<evidence type="ECO:0000256" key="3">
    <source>
        <dbReference type="ARBA" id="ARBA00023004"/>
    </source>
</evidence>
<dbReference type="InterPro" id="IPR042096">
    <property type="entry name" value="Dihydro-acid_dehy_C"/>
</dbReference>
<dbReference type="PANTHER" id="PTHR43183">
    <property type="entry name" value="HYPOTHETICAL DIHYDROXYACID DEHYDRATASE (EUROFUNG)-RELATED"/>
    <property type="match status" value="1"/>
</dbReference>
<organism evidence="8">
    <name type="scientific">uncultured bacterium CSLF43</name>
    <dbReference type="NCBI Taxonomy" id="1091575"/>
    <lineage>
        <taxon>Bacteria</taxon>
        <taxon>environmental samples</taxon>
    </lineage>
</organism>
<feature type="domain" description="Dihydroxy-acid/6-phosphogluconate dehydratase N-terminal" evidence="6">
    <location>
        <begin position="37"/>
        <end position="348"/>
    </location>
</feature>
<dbReference type="InterPro" id="IPR056740">
    <property type="entry name" value="ILV_EDD_C"/>
</dbReference>
<reference evidence="8" key="2">
    <citation type="journal article" date="2011" name="J. Bacteriol.">
        <title>Long-chain N-acyl amino acid synthases are linked to the putative PEP-CTERM/exosortase protein-sorting system in Gram-negative bacteria.</title>
        <authorList>
            <person name="Craig J.W."/>
            <person name="Cherry M.A."/>
            <person name="Brady S.F."/>
        </authorList>
    </citation>
    <scope>NUCLEOTIDE SEQUENCE</scope>
</reference>
<name>G4WW06_9BACT</name>
<dbReference type="NCBIfam" id="NF009560">
    <property type="entry name" value="PRK13017.1"/>
    <property type="match status" value="1"/>
</dbReference>
<comment type="similarity">
    <text evidence="1">Belongs to the IlvD/Edd family.</text>
</comment>
<accession>G4WW06</accession>
<dbReference type="PROSITE" id="PS00886">
    <property type="entry name" value="ILVD_EDD_1"/>
    <property type="match status" value="1"/>
</dbReference>
<evidence type="ECO:0000256" key="4">
    <source>
        <dbReference type="ARBA" id="ARBA00023014"/>
    </source>
</evidence>
<feature type="domain" description="Dihydroxy-acid/6-phosphogluconate dehydratase C-terminal" evidence="7">
    <location>
        <begin position="358"/>
        <end position="552"/>
    </location>
</feature>
<evidence type="ECO:0000313" key="8">
    <source>
        <dbReference type="EMBL" id="AEQ20608.1"/>
    </source>
</evidence>
<dbReference type="FunFam" id="3.50.30.80:FF:000001">
    <property type="entry name" value="Dihydroxy-acid dehydratase"/>
    <property type="match status" value="1"/>
</dbReference>